<dbReference type="GO" id="GO:0003723">
    <property type="term" value="F:RNA binding"/>
    <property type="evidence" value="ECO:0007669"/>
    <property type="project" value="UniProtKB-UniRule"/>
</dbReference>
<keyword evidence="2 3" id="KW-0694">RNA-binding</keyword>
<dbReference type="SUPFAM" id="SSF74982">
    <property type="entry name" value="Small protein B (SmpB)"/>
    <property type="match status" value="1"/>
</dbReference>
<dbReference type="GO" id="GO:0070930">
    <property type="term" value="P:trans-translation-dependent protein tagging"/>
    <property type="evidence" value="ECO:0007669"/>
    <property type="project" value="TreeGrafter"/>
</dbReference>
<sequence>MNQAKIINKKARFDFEILDTYEGGMNLFGAEVKSLRGGRMSLEGSYVKILGSEIYLVNAHIYPYPYARPEGYDPKRTRKLLLHKKEIFSIKTKLASKHLTLVPLECYNLHGFFKLKIGLGQGKKEFEKREKIKRRDIDRDVQRVLRGK</sequence>
<evidence type="ECO:0000256" key="3">
    <source>
        <dbReference type="HAMAP-Rule" id="MF_00023"/>
    </source>
</evidence>
<evidence type="ECO:0000256" key="2">
    <source>
        <dbReference type="ARBA" id="ARBA00022884"/>
    </source>
</evidence>
<dbReference type="EMBL" id="MFJN01000050">
    <property type="protein sequence ID" value="OGG20345.1"/>
    <property type="molecule type" value="Genomic_DNA"/>
</dbReference>
<reference evidence="4 5" key="1">
    <citation type="journal article" date="2016" name="Nat. Commun.">
        <title>Thousands of microbial genomes shed light on interconnected biogeochemical processes in an aquifer system.</title>
        <authorList>
            <person name="Anantharaman K."/>
            <person name="Brown C.T."/>
            <person name="Hug L.A."/>
            <person name="Sharon I."/>
            <person name="Castelle C.J."/>
            <person name="Probst A.J."/>
            <person name="Thomas B.C."/>
            <person name="Singh A."/>
            <person name="Wilkins M.J."/>
            <person name="Karaoz U."/>
            <person name="Brodie E.L."/>
            <person name="Williams K.H."/>
            <person name="Hubbard S.S."/>
            <person name="Banfield J.F."/>
        </authorList>
    </citation>
    <scope>NUCLEOTIDE SEQUENCE [LARGE SCALE GENOMIC DNA]</scope>
</reference>
<proteinExistence type="inferred from homology"/>
<dbReference type="Gene3D" id="2.40.280.10">
    <property type="match status" value="1"/>
</dbReference>
<dbReference type="InterPro" id="IPR023620">
    <property type="entry name" value="SmpB"/>
</dbReference>
<dbReference type="PANTHER" id="PTHR30308:SF2">
    <property type="entry name" value="SSRA-BINDING PROTEIN"/>
    <property type="match status" value="1"/>
</dbReference>
<evidence type="ECO:0000313" key="4">
    <source>
        <dbReference type="EMBL" id="OGG20345.1"/>
    </source>
</evidence>
<comment type="function">
    <text evidence="3">Required for rescue of stalled ribosomes mediated by trans-translation. Binds to transfer-messenger RNA (tmRNA), required for stable association of tmRNA with ribosomes. tmRNA and SmpB together mimic tRNA shape, replacing the anticodon stem-loop with SmpB. tmRNA is encoded by the ssrA gene; the 2 termini fold to resemble tRNA(Ala) and it encodes a 'tag peptide', a short internal open reading frame. During trans-translation Ala-aminoacylated tmRNA acts like a tRNA, entering the A-site of stalled ribosomes, displacing the stalled mRNA. The ribosome then switches to translate the ORF on the tmRNA; the nascent peptide is terminated with the 'tag peptide' encoded by the tmRNA and targeted for degradation. The ribosome is freed to recommence translation, which seems to be the essential function of trans-translation.</text>
</comment>
<name>A0A1F6A6G6_9BACT</name>
<comment type="caution">
    <text evidence="4">The sequence shown here is derived from an EMBL/GenBank/DDBJ whole genome shotgun (WGS) entry which is preliminary data.</text>
</comment>
<dbReference type="NCBIfam" id="NF003843">
    <property type="entry name" value="PRK05422.1"/>
    <property type="match status" value="1"/>
</dbReference>
<evidence type="ECO:0000313" key="5">
    <source>
        <dbReference type="Proteomes" id="UP000177092"/>
    </source>
</evidence>
<dbReference type="NCBIfam" id="TIGR00086">
    <property type="entry name" value="smpB"/>
    <property type="match status" value="1"/>
</dbReference>
<dbReference type="PANTHER" id="PTHR30308">
    <property type="entry name" value="TMRNA-BINDING COMPONENT OF TRANS-TRANSLATION TAGGING COMPLEX"/>
    <property type="match status" value="1"/>
</dbReference>
<keyword evidence="1 3" id="KW-0963">Cytoplasm</keyword>
<dbReference type="Pfam" id="PF01668">
    <property type="entry name" value="SmpB"/>
    <property type="match status" value="1"/>
</dbReference>
<dbReference type="GO" id="GO:0070929">
    <property type="term" value="P:trans-translation"/>
    <property type="evidence" value="ECO:0007669"/>
    <property type="project" value="UniProtKB-UniRule"/>
</dbReference>
<comment type="subcellular location">
    <subcellularLocation>
        <location evidence="3">Cytoplasm</location>
    </subcellularLocation>
    <text evidence="3">The tmRNA-SmpB complex associates with stalled 70S ribosomes.</text>
</comment>
<dbReference type="STRING" id="1798384.A3D03_02250"/>
<dbReference type="InterPro" id="IPR000037">
    <property type="entry name" value="SsrA-bd_prot"/>
</dbReference>
<dbReference type="GO" id="GO:0005829">
    <property type="term" value="C:cytosol"/>
    <property type="evidence" value="ECO:0007669"/>
    <property type="project" value="TreeGrafter"/>
</dbReference>
<gene>
    <name evidence="3" type="primary">smpB</name>
    <name evidence="4" type="ORF">A3D03_02250</name>
</gene>
<evidence type="ECO:0000256" key="1">
    <source>
        <dbReference type="ARBA" id="ARBA00022490"/>
    </source>
</evidence>
<organism evidence="4 5">
    <name type="scientific">Candidatus Gottesmanbacteria bacterium RIFCSPHIGHO2_02_FULL_40_13</name>
    <dbReference type="NCBI Taxonomy" id="1798384"/>
    <lineage>
        <taxon>Bacteria</taxon>
        <taxon>Candidatus Gottesmaniibacteriota</taxon>
    </lineage>
</organism>
<comment type="similarity">
    <text evidence="3">Belongs to the SmpB family.</text>
</comment>
<dbReference type="AlphaFoldDB" id="A0A1F6A6G6"/>
<accession>A0A1F6A6G6</accession>
<dbReference type="Proteomes" id="UP000177092">
    <property type="component" value="Unassembled WGS sequence"/>
</dbReference>
<dbReference type="HAMAP" id="MF_00023">
    <property type="entry name" value="SmpB"/>
    <property type="match status" value="1"/>
</dbReference>
<protein>
    <recommendedName>
        <fullName evidence="3">SsrA-binding protein</fullName>
    </recommendedName>
    <alternativeName>
        <fullName evidence="3">Small protein B</fullName>
    </alternativeName>
</protein>
<dbReference type="CDD" id="cd09294">
    <property type="entry name" value="SmpB"/>
    <property type="match status" value="1"/>
</dbReference>